<proteinExistence type="predicted"/>
<evidence type="ECO:0000313" key="1">
    <source>
        <dbReference type="EMBL" id="SNR98092.1"/>
    </source>
</evidence>
<name>A0A239AS13_9BACT</name>
<dbReference type="Proteomes" id="UP000198310">
    <property type="component" value="Unassembled WGS sequence"/>
</dbReference>
<reference evidence="2" key="1">
    <citation type="submission" date="2017-06" db="EMBL/GenBank/DDBJ databases">
        <authorList>
            <person name="Varghese N."/>
            <person name="Submissions S."/>
        </authorList>
    </citation>
    <scope>NUCLEOTIDE SEQUENCE [LARGE SCALE GENOMIC DNA]</scope>
    <source>
        <strain evidence="2">DSM 28041</strain>
    </source>
</reference>
<dbReference type="AlphaFoldDB" id="A0A239AS13"/>
<gene>
    <name evidence="1" type="ORF">SAMN06269173_11466</name>
</gene>
<dbReference type="EMBL" id="FZNS01000014">
    <property type="protein sequence ID" value="SNR98092.1"/>
    <property type="molecule type" value="Genomic_DNA"/>
</dbReference>
<feature type="non-terminal residue" evidence="1">
    <location>
        <position position="1"/>
    </location>
</feature>
<organism evidence="1 2">
    <name type="scientific">Hymenobacter mucosus</name>
    <dbReference type="NCBI Taxonomy" id="1411120"/>
    <lineage>
        <taxon>Bacteria</taxon>
        <taxon>Pseudomonadati</taxon>
        <taxon>Bacteroidota</taxon>
        <taxon>Cytophagia</taxon>
        <taxon>Cytophagales</taxon>
        <taxon>Hymenobacteraceae</taxon>
        <taxon>Hymenobacter</taxon>
    </lineage>
</organism>
<protein>
    <submittedName>
        <fullName evidence="1">Uncharacterized protein</fullName>
    </submittedName>
</protein>
<keyword evidence="2" id="KW-1185">Reference proteome</keyword>
<accession>A0A239AS13</accession>
<sequence>SLNKRNVPNVSTSTYYRGYTITILNVLGIKYRVHVGALFLCITTT</sequence>
<evidence type="ECO:0000313" key="2">
    <source>
        <dbReference type="Proteomes" id="UP000198310"/>
    </source>
</evidence>